<sequence length="79" mass="8934">MISWLSLSSSLSSSPSSSFSPNPSISRRRLRGRGRLAVEMETVAARLHEVRRPRREGIVRESGEGRRMLGLAWKKRRSA</sequence>
<name>A0ABR2LXB5_9ASPA</name>
<comment type="caution">
    <text evidence="2">The sequence shown here is derived from an EMBL/GenBank/DDBJ whole genome shotgun (WGS) entry which is preliminary data.</text>
</comment>
<keyword evidence="3" id="KW-1185">Reference proteome</keyword>
<feature type="region of interest" description="Disordered" evidence="1">
    <location>
        <begin position="1"/>
        <end position="31"/>
    </location>
</feature>
<evidence type="ECO:0000256" key="1">
    <source>
        <dbReference type="SAM" id="MobiDB-lite"/>
    </source>
</evidence>
<dbReference type="Proteomes" id="UP001412067">
    <property type="component" value="Unassembled WGS sequence"/>
</dbReference>
<accession>A0ABR2LXB5</accession>
<proteinExistence type="predicted"/>
<protein>
    <submittedName>
        <fullName evidence="2">Uncharacterized protein</fullName>
    </submittedName>
</protein>
<reference evidence="2 3" key="1">
    <citation type="journal article" date="2022" name="Nat. Plants">
        <title>Genomes of leafy and leafless Platanthera orchids illuminate the evolution of mycoheterotrophy.</title>
        <authorList>
            <person name="Li M.H."/>
            <person name="Liu K.W."/>
            <person name="Li Z."/>
            <person name="Lu H.C."/>
            <person name="Ye Q.L."/>
            <person name="Zhang D."/>
            <person name="Wang J.Y."/>
            <person name="Li Y.F."/>
            <person name="Zhong Z.M."/>
            <person name="Liu X."/>
            <person name="Yu X."/>
            <person name="Liu D.K."/>
            <person name="Tu X.D."/>
            <person name="Liu B."/>
            <person name="Hao Y."/>
            <person name="Liao X.Y."/>
            <person name="Jiang Y.T."/>
            <person name="Sun W.H."/>
            <person name="Chen J."/>
            <person name="Chen Y.Q."/>
            <person name="Ai Y."/>
            <person name="Zhai J.W."/>
            <person name="Wu S.S."/>
            <person name="Zhou Z."/>
            <person name="Hsiao Y.Y."/>
            <person name="Wu W.L."/>
            <person name="Chen Y.Y."/>
            <person name="Lin Y.F."/>
            <person name="Hsu J.L."/>
            <person name="Li C.Y."/>
            <person name="Wang Z.W."/>
            <person name="Zhao X."/>
            <person name="Zhong W.Y."/>
            <person name="Ma X.K."/>
            <person name="Ma L."/>
            <person name="Huang J."/>
            <person name="Chen G.Z."/>
            <person name="Huang M.Z."/>
            <person name="Huang L."/>
            <person name="Peng D.H."/>
            <person name="Luo Y.B."/>
            <person name="Zou S.Q."/>
            <person name="Chen S.P."/>
            <person name="Lan S."/>
            <person name="Tsai W.C."/>
            <person name="Van de Peer Y."/>
            <person name="Liu Z.J."/>
        </authorList>
    </citation>
    <scope>NUCLEOTIDE SEQUENCE [LARGE SCALE GENOMIC DNA]</scope>
    <source>
        <strain evidence="2">Lor288</strain>
    </source>
</reference>
<organism evidence="2 3">
    <name type="scientific">Platanthera guangdongensis</name>
    <dbReference type="NCBI Taxonomy" id="2320717"/>
    <lineage>
        <taxon>Eukaryota</taxon>
        <taxon>Viridiplantae</taxon>
        <taxon>Streptophyta</taxon>
        <taxon>Embryophyta</taxon>
        <taxon>Tracheophyta</taxon>
        <taxon>Spermatophyta</taxon>
        <taxon>Magnoliopsida</taxon>
        <taxon>Liliopsida</taxon>
        <taxon>Asparagales</taxon>
        <taxon>Orchidaceae</taxon>
        <taxon>Orchidoideae</taxon>
        <taxon>Orchideae</taxon>
        <taxon>Orchidinae</taxon>
        <taxon>Platanthera</taxon>
    </lineage>
</organism>
<feature type="compositionally biased region" description="Low complexity" evidence="1">
    <location>
        <begin position="1"/>
        <end position="25"/>
    </location>
</feature>
<evidence type="ECO:0000313" key="2">
    <source>
        <dbReference type="EMBL" id="KAK8953043.1"/>
    </source>
</evidence>
<dbReference type="EMBL" id="JBBWWR010000014">
    <property type="protein sequence ID" value="KAK8953043.1"/>
    <property type="molecule type" value="Genomic_DNA"/>
</dbReference>
<gene>
    <name evidence="2" type="ORF">KSP40_PGU002805</name>
</gene>
<evidence type="ECO:0000313" key="3">
    <source>
        <dbReference type="Proteomes" id="UP001412067"/>
    </source>
</evidence>